<keyword evidence="4" id="KW-0547">Nucleotide-binding</keyword>
<dbReference type="OrthoDB" id="9802264at2"/>
<evidence type="ECO:0000256" key="8">
    <source>
        <dbReference type="ARBA" id="ARBA00023136"/>
    </source>
</evidence>
<dbReference type="GO" id="GO:0016020">
    <property type="term" value="C:membrane"/>
    <property type="evidence" value="ECO:0007669"/>
    <property type="project" value="InterPro"/>
</dbReference>
<evidence type="ECO:0000313" key="10">
    <source>
        <dbReference type="EMBL" id="SNS31688.1"/>
    </source>
</evidence>
<dbReference type="SUPFAM" id="SSF52540">
    <property type="entry name" value="P-loop containing nucleoside triphosphate hydrolases"/>
    <property type="match status" value="1"/>
</dbReference>
<name>A0A239DIE2_9RHOB</name>
<dbReference type="AlphaFoldDB" id="A0A239DIE2"/>
<dbReference type="PANTHER" id="PTHR42781">
    <property type="entry name" value="SPERMIDINE/PUTRESCINE IMPORT ATP-BINDING PROTEIN POTA"/>
    <property type="match status" value="1"/>
</dbReference>
<dbReference type="InterPro" id="IPR003439">
    <property type="entry name" value="ABC_transporter-like_ATP-bd"/>
</dbReference>
<dbReference type="GO" id="GO:0015408">
    <property type="term" value="F:ABC-type ferric iron transporter activity"/>
    <property type="evidence" value="ECO:0007669"/>
    <property type="project" value="InterPro"/>
</dbReference>
<dbReference type="InterPro" id="IPR015853">
    <property type="entry name" value="ABC_transpr_FbpC"/>
</dbReference>
<evidence type="ECO:0000256" key="1">
    <source>
        <dbReference type="ARBA" id="ARBA00022448"/>
    </source>
</evidence>
<dbReference type="InterPro" id="IPR050093">
    <property type="entry name" value="ABC_SmlMolc_Importer"/>
</dbReference>
<dbReference type="InterPro" id="IPR027417">
    <property type="entry name" value="P-loop_NTPase"/>
</dbReference>
<dbReference type="EMBL" id="FZOY01000001">
    <property type="protein sequence ID" value="SNS31688.1"/>
    <property type="molecule type" value="Genomic_DNA"/>
</dbReference>
<protein>
    <submittedName>
        <fullName evidence="10">NitT/TauT family transport system ATP-binding protein</fullName>
    </submittedName>
</protein>
<proteinExistence type="predicted"/>
<evidence type="ECO:0000256" key="7">
    <source>
        <dbReference type="ARBA" id="ARBA00023065"/>
    </source>
</evidence>
<dbReference type="Proteomes" id="UP000198426">
    <property type="component" value="Unassembled WGS sequence"/>
</dbReference>
<gene>
    <name evidence="10" type="ORF">SAMN05421757_101826</name>
</gene>
<evidence type="ECO:0000256" key="3">
    <source>
        <dbReference type="ARBA" id="ARBA00022496"/>
    </source>
</evidence>
<keyword evidence="11" id="KW-1185">Reference proteome</keyword>
<evidence type="ECO:0000256" key="5">
    <source>
        <dbReference type="ARBA" id="ARBA00022840"/>
    </source>
</evidence>
<dbReference type="Gene3D" id="3.40.50.300">
    <property type="entry name" value="P-loop containing nucleotide triphosphate hydrolases"/>
    <property type="match status" value="1"/>
</dbReference>
<evidence type="ECO:0000256" key="6">
    <source>
        <dbReference type="ARBA" id="ARBA00023004"/>
    </source>
</evidence>
<dbReference type="SMART" id="SM00382">
    <property type="entry name" value="AAA"/>
    <property type="match status" value="1"/>
</dbReference>
<evidence type="ECO:0000256" key="2">
    <source>
        <dbReference type="ARBA" id="ARBA00022475"/>
    </source>
</evidence>
<dbReference type="PANTHER" id="PTHR42781:SF8">
    <property type="entry name" value="BICARBONATE TRANSPORT ATP-BINDING PROTEIN CMPC"/>
    <property type="match status" value="1"/>
</dbReference>
<evidence type="ECO:0000256" key="4">
    <source>
        <dbReference type="ARBA" id="ARBA00022741"/>
    </source>
</evidence>
<keyword evidence="2" id="KW-1003">Cell membrane</keyword>
<reference evidence="10 11" key="1">
    <citation type="submission" date="2017-06" db="EMBL/GenBank/DDBJ databases">
        <authorList>
            <person name="Kim H.J."/>
            <person name="Triplett B.A."/>
        </authorList>
    </citation>
    <scope>NUCLEOTIDE SEQUENCE [LARGE SCALE GENOMIC DNA]</scope>
    <source>
        <strain evidence="10 11">DSM 29339</strain>
    </source>
</reference>
<accession>A0A239DIE2</accession>
<feature type="domain" description="ABC transporter" evidence="9">
    <location>
        <begin position="41"/>
        <end position="268"/>
    </location>
</feature>
<evidence type="ECO:0000259" key="9">
    <source>
        <dbReference type="PROSITE" id="PS50893"/>
    </source>
</evidence>
<organism evidence="10 11">
    <name type="scientific">Tropicimonas sediminicola</name>
    <dbReference type="NCBI Taxonomy" id="1031541"/>
    <lineage>
        <taxon>Bacteria</taxon>
        <taxon>Pseudomonadati</taxon>
        <taxon>Pseudomonadota</taxon>
        <taxon>Alphaproteobacteria</taxon>
        <taxon>Rhodobacterales</taxon>
        <taxon>Roseobacteraceae</taxon>
        <taxon>Tropicimonas</taxon>
    </lineage>
</organism>
<dbReference type="InterPro" id="IPR003593">
    <property type="entry name" value="AAA+_ATPase"/>
</dbReference>
<sequence>MSPDDSALRLVSAGNPAEAGDHADTGDHAERFRWFAPGTHITIRGLTKTFGDTVLYEDFDLDLPRGKVVSIFGPNGCGKSTLINMISGIMDYDAGTILFDGKTARETKIGYVFQNYREAGFPWLRAIDNIRYPLKFLRLTKAEQDARIEKLLASFNVSIDLNRYPYELSGGQQQLVSIMRALVIDPEVLFLDEPFSALDYEMTLFLRDKLQAVLTEMQVTSLLVSHDLDEAVELADEVLLLTRKPTSVAARIPFDAPRPRNAETTVTPEFIDVKTRSLEIFQREVRKP</sequence>
<evidence type="ECO:0000313" key="11">
    <source>
        <dbReference type="Proteomes" id="UP000198426"/>
    </source>
</evidence>
<keyword evidence="7" id="KW-0406">Ion transport</keyword>
<dbReference type="Pfam" id="PF00005">
    <property type="entry name" value="ABC_tran"/>
    <property type="match status" value="1"/>
</dbReference>
<keyword evidence="3" id="KW-0410">Iron transport</keyword>
<keyword evidence="8" id="KW-0472">Membrane</keyword>
<dbReference type="GO" id="GO:0005524">
    <property type="term" value="F:ATP binding"/>
    <property type="evidence" value="ECO:0007669"/>
    <property type="project" value="UniProtKB-KW"/>
</dbReference>
<dbReference type="RefSeq" id="WP_089231636.1">
    <property type="nucleotide sequence ID" value="NZ_FZOY01000001.1"/>
</dbReference>
<dbReference type="GO" id="GO:0016887">
    <property type="term" value="F:ATP hydrolysis activity"/>
    <property type="evidence" value="ECO:0007669"/>
    <property type="project" value="InterPro"/>
</dbReference>
<keyword evidence="6" id="KW-0408">Iron</keyword>
<keyword evidence="5 10" id="KW-0067">ATP-binding</keyword>
<keyword evidence="1" id="KW-0813">Transport</keyword>
<dbReference type="CDD" id="cd03259">
    <property type="entry name" value="ABC_Carb_Solutes_like"/>
    <property type="match status" value="1"/>
</dbReference>
<dbReference type="PROSITE" id="PS50893">
    <property type="entry name" value="ABC_TRANSPORTER_2"/>
    <property type="match status" value="1"/>
</dbReference>